<protein>
    <submittedName>
        <fullName evidence="10">V-type proton ATPase subunit e</fullName>
    </submittedName>
</protein>
<keyword evidence="7" id="KW-0406">Ion transport</keyword>
<keyword evidence="6 9" id="KW-1133">Transmembrane helix</keyword>
<feature type="transmembrane region" description="Helical" evidence="9">
    <location>
        <begin position="33"/>
        <end position="57"/>
    </location>
</feature>
<evidence type="ECO:0000313" key="10">
    <source>
        <dbReference type="EMBL" id="RNA34724.1"/>
    </source>
</evidence>
<keyword evidence="5" id="KW-0375">Hydrogen ion transport</keyword>
<comment type="caution">
    <text evidence="10">The sequence shown here is derived from an EMBL/GenBank/DDBJ whole genome shotgun (WGS) entry which is preliminary data.</text>
</comment>
<evidence type="ECO:0000256" key="3">
    <source>
        <dbReference type="ARBA" id="ARBA00022448"/>
    </source>
</evidence>
<accession>A0A3M7SFV1</accession>
<keyword evidence="3" id="KW-0813">Transport</keyword>
<dbReference type="AlphaFoldDB" id="A0A3M7SFV1"/>
<dbReference type="EMBL" id="REGN01001425">
    <property type="protein sequence ID" value="RNA34724.1"/>
    <property type="molecule type" value="Genomic_DNA"/>
</dbReference>
<evidence type="ECO:0000256" key="4">
    <source>
        <dbReference type="ARBA" id="ARBA00022692"/>
    </source>
</evidence>
<evidence type="ECO:0000313" key="11">
    <source>
        <dbReference type="Proteomes" id="UP000276133"/>
    </source>
</evidence>
<feature type="transmembrane region" description="Helical" evidence="9">
    <location>
        <begin position="6"/>
        <end position="26"/>
    </location>
</feature>
<dbReference type="GO" id="GO:0012505">
    <property type="term" value="C:endomembrane system"/>
    <property type="evidence" value="ECO:0007669"/>
    <property type="project" value="UniProtKB-SubCell"/>
</dbReference>
<evidence type="ECO:0000256" key="5">
    <source>
        <dbReference type="ARBA" id="ARBA00022781"/>
    </source>
</evidence>
<keyword evidence="4 9" id="KW-0812">Transmembrane</keyword>
<dbReference type="PANTHER" id="PTHR12263">
    <property type="entry name" value="VACUOLAR ATP SYNTHASE SUBUNIT H"/>
    <property type="match status" value="1"/>
</dbReference>
<keyword evidence="11" id="KW-1185">Reference proteome</keyword>
<evidence type="ECO:0000256" key="9">
    <source>
        <dbReference type="SAM" id="Phobius"/>
    </source>
</evidence>
<sequence>MESIGIPLIIVSLFWFIIGGLCPFLAKGPNRELIRVMLVLTSVCCYTFWLCTILHQYHPLIGPQLSNETAKAIQVLWGSKF</sequence>
<keyword evidence="8 9" id="KW-0472">Membrane</keyword>
<dbReference type="PANTHER" id="PTHR12263:SF0">
    <property type="entry name" value="V-TYPE PROTON ATPASE SUBUNIT"/>
    <property type="match status" value="1"/>
</dbReference>
<dbReference type="InterPro" id="IPR008389">
    <property type="entry name" value="ATPase_V0-cplx_e1/e2_su"/>
</dbReference>
<dbReference type="Proteomes" id="UP000276133">
    <property type="component" value="Unassembled WGS sequence"/>
</dbReference>
<dbReference type="Pfam" id="PF05493">
    <property type="entry name" value="ATP_synt_H"/>
    <property type="match status" value="1"/>
</dbReference>
<gene>
    <name evidence="10" type="ORF">BpHYR1_031990</name>
</gene>
<dbReference type="GO" id="GO:0033179">
    <property type="term" value="C:proton-transporting V-type ATPase, V0 domain"/>
    <property type="evidence" value="ECO:0007669"/>
    <property type="project" value="InterPro"/>
</dbReference>
<organism evidence="10 11">
    <name type="scientific">Brachionus plicatilis</name>
    <name type="common">Marine rotifer</name>
    <name type="synonym">Brachionus muelleri</name>
    <dbReference type="NCBI Taxonomy" id="10195"/>
    <lineage>
        <taxon>Eukaryota</taxon>
        <taxon>Metazoa</taxon>
        <taxon>Spiralia</taxon>
        <taxon>Gnathifera</taxon>
        <taxon>Rotifera</taxon>
        <taxon>Eurotatoria</taxon>
        <taxon>Monogononta</taxon>
        <taxon>Pseudotrocha</taxon>
        <taxon>Ploima</taxon>
        <taxon>Brachionidae</taxon>
        <taxon>Brachionus</taxon>
    </lineage>
</organism>
<comment type="subcellular location">
    <subcellularLocation>
        <location evidence="1">Endomembrane system</location>
        <topology evidence="1">Multi-pass membrane protein</topology>
    </subcellularLocation>
</comment>
<dbReference type="GO" id="GO:0046961">
    <property type="term" value="F:proton-transporting ATPase activity, rotational mechanism"/>
    <property type="evidence" value="ECO:0007669"/>
    <property type="project" value="InterPro"/>
</dbReference>
<evidence type="ECO:0000256" key="8">
    <source>
        <dbReference type="ARBA" id="ARBA00023136"/>
    </source>
</evidence>
<evidence type="ECO:0000256" key="2">
    <source>
        <dbReference type="ARBA" id="ARBA00008328"/>
    </source>
</evidence>
<proteinExistence type="inferred from homology"/>
<evidence type="ECO:0000256" key="6">
    <source>
        <dbReference type="ARBA" id="ARBA00022989"/>
    </source>
</evidence>
<evidence type="ECO:0000256" key="1">
    <source>
        <dbReference type="ARBA" id="ARBA00004127"/>
    </source>
</evidence>
<name>A0A3M7SFV1_BRAPC</name>
<dbReference type="STRING" id="10195.A0A3M7SFV1"/>
<evidence type="ECO:0000256" key="7">
    <source>
        <dbReference type="ARBA" id="ARBA00023065"/>
    </source>
</evidence>
<comment type="similarity">
    <text evidence="2">Belongs to the V-ATPase e1/e2 subunit family.</text>
</comment>
<dbReference type="OrthoDB" id="1508846at2759"/>
<reference evidence="10 11" key="1">
    <citation type="journal article" date="2018" name="Sci. Rep.">
        <title>Genomic signatures of local adaptation to the degree of environmental predictability in rotifers.</title>
        <authorList>
            <person name="Franch-Gras L."/>
            <person name="Hahn C."/>
            <person name="Garcia-Roger E.M."/>
            <person name="Carmona M.J."/>
            <person name="Serra M."/>
            <person name="Gomez A."/>
        </authorList>
    </citation>
    <scope>NUCLEOTIDE SEQUENCE [LARGE SCALE GENOMIC DNA]</scope>
    <source>
        <strain evidence="10">HYR1</strain>
    </source>
</reference>